<protein>
    <recommendedName>
        <fullName evidence="2">Antitoxin</fullName>
    </recommendedName>
</protein>
<sequence>MPSAIAVPDIRPISELRTNLNGICEDARNTQGPIFMTKNGKAALVIIDCEAYERQRQHDRYVLKLREAEIEASYRPETVSQEQLDAHMAGIFKTWGL</sequence>
<dbReference type="Pfam" id="PF02604">
    <property type="entry name" value="PhdYeFM_antitox"/>
    <property type="match status" value="1"/>
</dbReference>
<accession>A0A7C9NCP0</accession>
<evidence type="ECO:0000256" key="2">
    <source>
        <dbReference type="RuleBase" id="RU362080"/>
    </source>
</evidence>
<reference evidence="3" key="1">
    <citation type="submission" date="2018-08" db="EMBL/GenBank/DDBJ databases">
        <title>Murine metabolic-syndrome-specific gut microbial biobank.</title>
        <authorList>
            <person name="Liu C."/>
        </authorList>
    </citation>
    <scope>NUCLEOTIDE SEQUENCE [LARGE SCALE GENOMIC DNA]</scope>
    <source>
        <strain evidence="3">Z82</strain>
    </source>
</reference>
<dbReference type="SUPFAM" id="SSF143120">
    <property type="entry name" value="YefM-like"/>
    <property type="match status" value="1"/>
</dbReference>
<name>A0A7C9NCP0_9BACT</name>
<dbReference type="EMBL" id="QWKH01000039">
    <property type="protein sequence ID" value="NBI34648.1"/>
    <property type="molecule type" value="Genomic_DNA"/>
</dbReference>
<dbReference type="AlphaFoldDB" id="A0A7C9NCP0"/>
<proteinExistence type="inferred from homology"/>
<comment type="caution">
    <text evidence="3">The sequence shown here is derived from an EMBL/GenBank/DDBJ whole genome shotgun (WGS) entry which is preliminary data.</text>
</comment>
<evidence type="ECO:0000313" key="3">
    <source>
        <dbReference type="EMBL" id="NBI34648.1"/>
    </source>
</evidence>
<organism evidence="3">
    <name type="scientific">Muribaculaceae bacterium Z82</name>
    <dbReference type="NCBI Taxonomy" id="2304548"/>
    <lineage>
        <taxon>Bacteria</taxon>
        <taxon>Pseudomonadati</taxon>
        <taxon>Bacteroidota</taxon>
        <taxon>Bacteroidia</taxon>
        <taxon>Bacteroidales</taxon>
        <taxon>Muribaculaceae</taxon>
    </lineage>
</organism>
<dbReference type="InterPro" id="IPR036165">
    <property type="entry name" value="YefM-like_sf"/>
</dbReference>
<dbReference type="InterPro" id="IPR006442">
    <property type="entry name" value="Antitoxin_Phd/YefM"/>
</dbReference>
<dbReference type="Gene3D" id="3.40.1620.10">
    <property type="entry name" value="YefM-like domain"/>
    <property type="match status" value="1"/>
</dbReference>
<evidence type="ECO:0000256" key="1">
    <source>
        <dbReference type="ARBA" id="ARBA00009981"/>
    </source>
</evidence>
<comment type="function">
    <text evidence="2">Antitoxin component of a type II toxin-antitoxin (TA) system.</text>
</comment>
<dbReference type="NCBIfam" id="TIGR01552">
    <property type="entry name" value="phd_fam"/>
    <property type="match status" value="1"/>
</dbReference>
<comment type="similarity">
    <text evidence="1 2">Belongs to the phD/YefM antitoxin family.</text>
</comment>
<gene>
    <name evidence="3" type="ORF">D1639_06315</name>
</gene>